<dbReference type="EMBL" id="CAJPEV010003410">
    <property type="protein sequence ID" value="CAG0899695.1"/>
    <property type="molecule type" value="Genomic_DNA"/>
</dbReference>
<dbReference type="PANTHER" id="PTHR22872:SF2">
    <property type="entry name" value="INHIBITOR OF BRUTON TYROSINE KINASE"/>
    <property type="match status" value="1"/>
</dbReference>
<evidence type="ECO:0000259" key="3">
    <source>
        <dbReference type="PROSITE" id="PS50097"/>
    </source>
</evidence>
<keyword evidence="5" id="KW-1185">Reference proteome</keyword>
<evidence type="ECO:0000256" key="1">
    <source>
        <dbReference type="ARBA" id="ARBA00022737"/>
    </source>
</evidence>
<reference evidence="4" key="1">
    <citation type="submission" date="2020-11" db="EMBL/GenBank/DDBJ databases">
        <authorList>
            <person name="Tran Van P."/>
        </authorList>
    </citation>
    <scope>NUCLEOTIDE SEQUENCE</scope>
</reference>
<dbReference type="InterPro" id="IPR000408">
    <property type="entry name" value="Reg_chr_condens"/>
</dbReference>
<sequence>MSKSQRKVVESNFSALRHSLIHGDIPEAIALMKNGALLHEADYDDHTALDQVSMSENHTLFLARGGKVYSCGRGLGGRLGLGTEENRPEPKLIPCFETTHKCVVVATGADHSLFLTESKMIFSCGRNEYGQLGCSLDTTDRVLTPREIQVCEGRGSNSIEGIACGPFHSIIYSSSVMYTFGRNEGQLGHKRGEEVIKEPKSEHPRKCWDSNQELDEENYGSHVSQSTMKKDMAFLLENAEELSPDIALIVRDQYTIYVLLDPPRSGWFAHGAWSSLADITLLSRDGKEFPCHKCILMARSEYFRVLFDSTWLEGQGKEKVPCGTDTSIRRGT</sequence>
<dbReference type="SUPFAM" id="SSF50985">
    <property type="entry name" value="RCC1/BLIP-II"/>
    <property type="match status" value="1"/>
</dbReference>
<dbReference type="AlphaFoldDB" id="A0A7R9FQM1"/>
<protein>
    <recommendedName>
        <fullName evidence="3">BTB domain-containing protein</fullName>
    </recommendedName>
</protein>
<dbReference type="EMBL" id="LR902927">
    <property type="protein sequence ID" value="CAD7251267.1"/>
    <property type="molecule type" value="Genomic_DNA"/>
</dbReference>
<dbReference type="Gene3D" id="2.130.10.30">
    <property type="entry name" value="Regulator of chromosome condensation 1/beta-lactamase-inhibitor protein II"/>
    <property type="match status" value="1"/>
</dbReference>
<dbReference type="PROSITE" id="PS00626">
    <property type="entry name" value="RCC1_2"/>
    <property type="match status" value="1"/>
</dbReference>
<dbReference type="OrthoDB" id="1893551at2759"/>
<gene>
    <name evidence="4" type="ORF">DSTB1V02_LOCUS11034</name>
</gene>
<name>A0A7R9FQM1_9CRUS</name>
<dbReference type="Pfam" id="PF00651">
    <property type="entry name" value="BTB"/>
    <property type="match status" value="1"/>
</dbReference>
<dbReference type="InterPro" id="IPR000210">
    <property type="entry name" value="BTB/POZ_dom"/>
</dbReference>
<dbReference type="PROSITE" id="PS50097">
    <property type="entry name" value="BTB"/>
    <property type="match status" value="1"/>
</dbReference>
<evidence type="ECO:0000313" key="5">
    <source>
        <dbReference type="Proteomes" id="UP000677054"/>
    </source>
</evidence>
<feature type="repeat" description="RCC1" evidence="2">
    <location>
        <begin position="119"/>
        <end position="175"/>
    </location>
</feature>
<dbReference type="Gene3D" id="3.30.710.10">
    <property type="entry name" value="Potassium Channel Kv1.1, Chain A"/>
    <property type="match status" value="1"/>
</dbReference>
<dbReference type="PANTHER" id="PTHR22872">
    <property type="entry name" value="BTK-BINDING PROTEIN-RELATED"/>
    <property type="match status" value="1"/>
</dbReference>
<keyword evidence="1" id="KW-0677">Repeat</keyword>
<proteinExistence type="predicted"/>
<feature type="domain" description="BTB" evidence="3">
    <location>
        <begin position="277"/>
        <end position="309"/>
    </location>
</feature>
<dbReference type="PROSITE" id="PS50012">
    <property type="entry name" value="RCC1_3"/>
    <property type="match status" value="2"/>
</dbReference>
<dbReference type="InterPro" id="IPR009091">
    <property type="entry name" value="RCC1/BLIP-II"/>
</dbReference>
<dbReference type="SUPFAM" id="SSF54695">
    <property type="entry name" value="POZ domain"/>
    <property type="match status" value="1"/>
</dbReference>
<accession>A0A7R9FQM1</accession>
<dbReference type="InterPro" id="IPR011333">
    <property type="entry name" value="SKP1/BTB/POZ_sf"/>
</dbReference>
<dbReference type="Proteomes" id="UP000677054">
    <property type="component" value="Unassembled WGS sequence"/>
</dbReference>
<dbReference type="InterPro" id="IPR051625">
    <property type="entry name" value="Signaling_Regulatory_Domain"/>
</dbReference>
<evidence type="ECO:0000313" key="4">
    <source>
        <dbReference type="EMBL" id="CAD7251267.1"/>
    </source>
</evidence>
<evidence type="ECO:0000256" key="2">
    <source>
        <dbReference type="PROSITE-ProRule" id="PRU00235"/>
    </source>
</evidence>
<organism evidence="4">
    <name type="scientific">Darwinula stevensoni</name>
    <dbReference type="NCBI Taxonomy" id="69355"/>
    <lineage>
        <taxon>Eukaryota</taxon>
        <taxon>Metazoa</taxon>
        <taxon>Ecdysozoa</taxon>
        <taxon>Arthropoda</taxon>
        <taxon>Crustacea</taxon>
        <taxon>Oligostraca</taxon>
        <taxon>Ostracoda</taxon>
        <taxon>Podocopa</taxon>
        <taxon>Podocopida</taxon>
        <taxon>Darwinulocopina</taxon>
        <taxon>Darwinuloidea</taxon>
        <taxon>Darwinulidae</taxon>
        <taxon>Darwinula</taxon>
    </lineage>
</organism>
<dbReference type="Pfam" id="PF00415">
    <property type="entry name" value="RCC1"/>
    <property type="match status" value="2"/>
</dbReference>
<feature type="repeat" description="RCC1" evidence="2">
    <location>
        <begin position="66"/>
        <end position="118"/>
    </location>
</feature>